<dbReference type="Gene3D" id="3.30.70.1820">
    <property type="entry name" value="L1 transposable element, RRM domain"/>
    <property type="match status" value="1"/>
</dbReference>
<feature type="domain" description="L1 transposable element dsRBD-like" evidence="4">
    <location>
        <begin position="254"/>
        <end position="315"/>
    </location>
</feature>
<feature type="domain" description="L1 transposable element RRM" evidence="3">
    <location>
        <begin position="153"/>
        <end position="250"/>
    </location>
</feature>
<evidence type="ECO:0000256" key="1">
    <source>
        <dbReference type="ARBA" id="ARBA00061640"/>
    </source>
</evidence>
<dbReference type="Pfam" id="PF02994">
    <property type="entry name" value="Transposase_22"/>
    <property type="match status" value="1"/>
</dbReference>
<dbReference type="InterPro" id="IPR035300">
    <property type="entry name" value="L1_dsRBD"/>
</dbReference>
<keyword evidence="2" id="KW-0175">Coiled coil</keyword>
<evidence type="ECO:0000313" key="6">
    <source>
        <dbReference type="Proteomes" id="UP000335636"/>
    </source>
</evidence>
<evidence type="ECO:0000259" key="3">
    <source>
        <dbReference type="Pfam" id="PF02994"/>
    </source>
</evidence>
<feature type="coiled-coil region" evidence="2">
    <location>
        <begin position="64"/>
        <end position="143"/>
    </location>
</feature>
<dbReference type="InterPro" id="IPR043636">
    <property type="entry name" value="L1_RRM_dom"/>
</dbReference>
<comment type="similarity">
    <text evidence="1">Belongs to the transposase 22 family.</text>
</comment>
<comment type="caution">
    <text evidence="5">The sequence shown here is derived from an EMBL/GenBank/DDBJ whole genome shotgun (WGS) entry which is preliminary data.</text>
</comment>
<reference evidence="5" key="1">
    <citation type="submission" date="2019-04" db="EMBL/GenBank/DDBJ databases">
        <authorList>
            <person name="Alioto T."/>
            <person name="Alioto T."/>
        </authorList>
    </citation>
    <scope>NUCLEOTIDE SEQUENCE [LARGE SCALE GENOMIC DNA]</scope>
</reference>
<proteinExistence type="inferred from homology"/>
<organism evidence="5 6">
    <name type="scientific">Marmota monax</name>
    <name type="common">Woodchuck</name>
    <dbReference type="NCBI Taxonomy" id="9995"/>
    <lineage>
        <taxon>Eukaryota</taxon>
        <taxon>Metazoa</taxon>
        <taxon>Chordata</taxon>
        <taxon>Craniata</taxon>
        <taxon>Vertebrata</taxon>
        <taxon>Euteleostomi</taxon>
        <taxon>Mammalia</taxon>
        <taxon>Eutheria</taxon>
        <taxon>Euarchontoglires</taxon>
        <taxon>Glires</taxon>
        <taxon>Rodentia</taxon>
        <taxon>Sciuromorpha</taxon>
        <taxon>Sciuridae</taxon>
        <taxon>Xerinae</taxon>
        <taxon>Marmotini</taxon>
        <taxon>Marmota</taxon>
    </lineage>
</organism>
<dbReference type="EMBL" id="CABDUW010000987">
    <property type="protein sequence ID" value="VTJ77637.1"/>
    <property type="molecule type" value="Genomic_DNA"/>
</dbReference>
<sequence length="337" mass="39870">MKRQGKKGPQAMQVNATLEEVTAAADGMSDKEFRIYMLQMIWSIKEDIKQQNQTMKDHFDNELRKQIQEAKDQLYREIEVIKNKQSEILEMQEAINQLKNSMENTTSRVEHLEDRTSDNEDKVFQLEKNIDSSARLLRNHEQNIQEIWDNIKRPNLRVIGIQEGTEVQTKGMSSLFNEIIQENFPDLKNETESQILEAYRTPNVQNHKRSTPRHIIMKMPNIQNKERILKATRERKQITFRGKPIRITADLSTQTLKARRSWNNIFQTLKENGFQPRIVYPAKLSFRMENEIKTFHDKQKFKEFAARKPSLQNILAKALQEEEMENNNENQQWEVGQ</sequence>
<dbReference type="Gene3D" id="3.30.250.20">
    <property type="entry name" value="L1 transposable element, C-terminal domain"/>
    <property type="match status" value="1"/>
</dbReference>
<dbReference type="InterPro" id="IPR004244">
    <property type="entry name" value="Transposase_22"/>
</dbReference>
<keyword evidence="6" id="KW-1185">Reference proteome</keyword>
<protein>
    <recommendedName>
        <fullName evidence="7">L1 transposable element RRM domain-containing protein</fullName>
    </recommendedName>
</protein>
<evidence type="ECO:0000256" key="2">
    <source>
        <dbReference type="SAM" id="Coils"/>
    </source>
</evidence>
<name>A0A5E4C6W3_MARMO</name>
<dbReference type="Proteomes" id="UP000335636">
    <property type="component" value="Unassembled WGS sequence"/>
</dbReference>
<accession>A0A5E4C6W3</accession>
<dbReference type="Pfam" id="PF17490">
    <property type="entry name" value="Tnp_22_dsRBD"/>
    <property type="match status" value="1"/>
</dbReference>
<dbReference type="FunFam" id="3.30.70.1820:FF:000002">
    <property type="entry name" value="LINE-1 retrotransposable element ORF1 protein"/>
    <property type="match status" value="1"/>
</dbReference>
<evidence type="ECO:0000313" key="5">
    <source>
        <dbReference type="EMBL" id="VTJ77637.1"/>
    </source>
</evidence>
<gene>
    <name evidence="5" type="ORF">MONAX_5E044136</name>
</gene>
<dbReference type="AlphaFoldDB" id="A0A5E4C6W3"/>
<dbReference type="PANTHER" id="PTHR11505">
    <property type="entry name" value="L1 TRANSPOSABLE ELEMENT-RELATED"/>
    <property type="match status" value="1"/>
</dbReference>
<dbReference type="InterPro" id="IPR042566">
    <property type="entry name" value="L1_C"/>
</dbReference>
<evidence type="ECO:0008006" key="7">
    <source>
        <dbReference type="Google" id="ProtNLM"/>
    </source>
</evidence>
<evidence type="ECO:0000259" key="4">
    <source>
        <dbReference type="Pfam" id="PF17490"/>
    </source>
</evidence>